<keyword evidence="3" id="KW-1185">Reference proteome</keyword>
<protein>
    <submittedName>
        <fullName evidence="2">Uncharacterized protein</fullName>
    </submittedName>
</protein>
<gene>
    <name evidence="2" type="ORF">MELLADRAFT_107316</name>
</gene>
<evidence type="ECO:0000313" key="2">
    <source>
        <dbReference type="EMBL" id="EGG05827.1"/>
    </source>
</evidence>
<dbReference type="AlphaFoldDB" id="F4RNX8"/>
<feature type="compositionally biased region" description="Polar residues" evidence="1">
    <location>
        <begin position="514"/>
        <end position="525"/>
    </location>
</feature>
<proteinExistence type="predicted"/>
<dbReference type="GeneID" id="18923130"/>
<dbReference type="HOGENOM" id="CLU_039324_0_0_1"/>
<feature type="region of interest" description="Disordered" evidence="1">
    <location>
        <begin position="39"/>
        <end position="186"/>
    </location>
</feature>
<feature type="compositionally biased region" description="Polar residues" evidence="1">
    <location>
        <begin position="64"/>
        <end position="80"/>
    </location>
</feature>
<sequence>MSTVLDPSNPSVSKHDMAQWLYKHDKTTTLHSKLNRAQLASRVRKAQPHLFPNPDSDDPALDSNDLQGQQQESSDQSNVLGSMEVHNRMPSPSTSGRSPQDLTSIATSTPPPRKGKRVSFDPPFSTCYLVPEVKSNPADTGPARKAKRVSSDDHGGSTMMTKKRRSTSLPKSTGRGVSKSTPEVESTSLLEIKDRREHIKELSALQEPLVLPALNTLSNCVEDKTMDLAEQLIPLGSEEGKPATPSTHHYEMDLMEFPELDIFKSENPGTSNNISSCLLPWAMPNHAGSSTLLVLGRNINPIPFKPSIKPTSELPVLLGTDYFQIQRSKEEQVAALEERVAYFEDMKQIMVTTQTRLDFLETHVERLETELHYHVFLIVYRSQQSKFCQPATDHLPLREEEIPERDLMIRQTERHSSFYADANTRGCHVLTTAIACLHVAKCNKSNMGKGRKKSTGGTSSGPTSPSNEQLEINTKGKVPNSAQPNTQFVKDQTFPKVPPSAAGGFVRDDVAAKNRSTPLALQSQG</sequence>
<feature type="compositionally biased region" description="Polar residues" evidence="1">
    <location>
        <begin position="480"/>
        <end position="490"/>
    </location>
</feature>
<dbReference type="Proteomes" id="UP000001072">
    <property type="component" value="Unassembled WGS sequence"/>
</dbReference>
<name>F4RNX8_MELLP</name>
<dbReference type="EMBL" id="GL883111">
    <property type="protein sequence ID" value="EGG05827.1"/>
    <property type="molecule type" value="Genomic_DNA"/>
</dbReference>
<feature type="compositionally biased region" description="Low complexity" evidence="1">
    <location>
        <begin position="455"/>
        <end position="466"/>
    </location>
</feature>
<dbReference type="VEuPathDB" id="FungiDB:MELLADRAFT_107316"/>
<reference evidence="3" key="1">
    <citation type="journal article" date="2011" name="Proc. Natl. Acad. Sci. U.S.A.">
        <title>Obligate biotrophy features unraveled by the genomic analysis of rust fungi.</title>
        <authorList>
            <person name="Duplessis S."/>
            <person name="Cuomo C.A."/>
            <person name="Lin Y.-C."/>
            <person name="Aerts A."/>
            <person name="Tisserant E."/>
            <person name="Veneault-Fourrey C."/>
            <person name="Joly D.L."/>
            <person name="Hacquard S."/>
            <person name="Amselem J."/>
            <person name="Cantarel B.L."/>
            <person name="Chiu R."/>
            <person name="Coutinho P.M."/>
            <person name="Feau N."/>
            <person name="Field M."/>
            <person name="Frey P."/>
            <person name="Gelhaye E."/>
            <person name="Goldberg J."/>
            <person name="Grabherr M.G."/>
            <person name="Kodira C.D."/>
            <person name="Kohler A."/>
            <person name="Kuees U."/>
            <person name="Lindquist E.A."/>
            <person name="Lucas S.M."/>
            <person name="Mago R."/>
            <person name="Mauceli E."/>
            <person name="Morin E."/>
            <person name="Murat C."/>
            <person name="Pangilinan J.L."/>
            <person name="Park R."/>
            <person name="Pearson M."/>
            <person name="Quesneville H."/>
            <person name="Rouhier N."/>
            <person name="Sakthikumar S."/>
            <person name="Salamov A.A."/>
            <person name="Schmutz J."/>
            <person name="Selles B."/>
            <person name="Shapiro H."/>
            <person name="Tanguay P."/>
            <person name="Tuskan G.A."/>
            <person name="Henrissat B."/>
            <person name="Van de Peer Y."/>
            <person name="Rouze P."/>
            <person name="Ellis J.G."/>
            <person name="Dodds P.N."/>
            <person name="Schein J.E."/>
            <person name="Zhong S."/>
            <person name="Hamelin R.C."/>
            <person name="Grigoriev I.V."/>
            <person name="Szabo L.J."/>
            <person name="Martin F."/>
        </authorList>
    </citation>
    <scope>NUCLEOTIDE SEQUENCE [LARGE SCALE GENOMIC DNA]</scope>
    <source>
        <strain evidence="3">98AG31 / pathotype 3-4-7</strain>
    </source>
</reference>
<accession>F4RNX8</accession>
<organism evidence="3">
    <name type="scientific">Melampsora larici-populina (strain 98AG31 / pathotype 3-4-7)</name>
    <name type="common">Poplar leaf rust fungus</name>
    <dbReference type="NCBI Taxonomy" id="747676"/>
    <lineage>
        <taxon>Eukaryota</taxon>
        <taxon>Fungi</taxon>
        <taxon>Dikarya</taxon>
        <taxon>Basidiomycota</taxon>
        <taxon>Pucciniomycotina</taxon>
        <taxon>Pucciniomycetes</taxon>
        <taxon>Pucciniales</taxon>
        <taxon>Melampsoraceae</taxon>
        <taxon>Melampsora</taxon>
    </lineage>
</organism>
<dbReference type="RefSeq" id="XP_007410883.1">
    <property type="nucleotide sequence ID" value="XM_007410821.1"/>
</dbReference>
<evidence type="ECO:0000313" key="3">
    <source>
        <dbReference type="Proteomes" id="UP000001072"/>
    </source>
</evidence>
<dbReference type="InParanoid" id="F4RNX8"/>
<evidence type="ECO:0000256" key="1">
    <source>
        <dbReference type="SAM" id="MobiDB-lite"/>
    </source>
</evidence>
<dbReference type="KEGG" id="mlr:MELLADRAFT_107316"/>
<feature type="compositionally biased region" description="Polar residues" evidence="1">
    <location>
        <begin position="90"/>
        <end position="108"/>
    </location>
</feature>
<feature type="region of interest" description="Disordered" evidence="1">
    <location>
        <begin position="446"/>
        <end position="525"/>
    </location>
</feature>